<proteinExistence type="inferred from homology"/>
<dbReference type="EMBL" id="LCCN01000010">
    <property type="protein sequence ID" value="KKS32116.1"/>
    <property type="molecule type" value="Genomic_DNA"/>
</dbReference>
<evidence type="ECO:0000256" key="1">
    <source>
        <dbReference type="ARBA" id="ARBA00009981"/>
    </source>
</evidence>
<organism evidence="3 4">
    <name type="scientific">Candidatus Amesbacteria bacterium GW2011_GWA2_42_12</name>
    <dbReference type="NCBI Taxonomy" id="1618356"/>
    <lineage>
        <taxon>Bacteria</taxon>
        <taxon>Candidatus Amesiibacteriota</taxon>
    </lineage>
</organism>
<dbReference type="SUPFAM" id="SSF143120">
    <property type="entry name" value="YefM-like"/>
    <property type="match status" value="1"/>
</dbReference>
<dbReference type="InterPro" id="IPR006442">
    <property type="entry name" value="Antitoxin_Phd/YefM"/>
</dbReference>
<reference evidence="3 4" key="1">
    <citation type="journal article" date="2015" name="Nature">
        <title>rRNA introns, odd ribosomes, and small enigmatic genomes across a large radiation of phyla.</title>
        <authorList>
            <person name="Brown C.T."/>
            <person name="Hug L.A."/>
            <person name="Thomas B.C."/>
            <person name="Sharon I."/>
            <person name="Castelle C.J."/>
            <person name="Singh A."/>
            <person name="Wilkins M.J."/>
            <person name="Williams K.H."/>
            <person name="Banfield J.F."/>
        </authorList>
    </citation>
    <scope>NUCLEOTIDE SEQUENCE [LARGE SCALE GENOMIC DNA]</scope>
</reference>
<protein>
    <recommendedName>
        <fullName evidence="2">Antitoxin</fullName>
    </recommendedName>
</protein>
<comment type="caution">
    <text evidence="3">The sequence shown here is derived from an EMBL/GenBank/DDBJ whole genome shotgun (WGS) entry which is preliminary data.</text>
</comment>
<evidence type="ECO:0000313" key="3">
    <source>
        <dbReference type="EMBL" id="KKS32116.1"/>
    </source>
</evidence>
<evidence type="ECO:0000256" key="2">
    <source>
        <dbReference type="RuleBase" id="RU362080"/>
    </source>
</evidence>
<dbReference type="Pfam" id="PF02604">
    <property type="entry name" value="PhdYeFM_antitox"/>
    <property type="match status" value="1"/>
</dbReference>
<accession>A0A0G1ADD5</accession>
<dbReference type="InterPro" id="IPR036165">
    <property type="entry name" value="YefM-like_sf"/>
</dbReference>
<comment type="function">
    <text evidence="2">Antitoxin component of a type II toxin-antitoxin (TA) system.</text>
</comment>
<comment type="similarity">
    <text evidence="1 2">Belongs to the phD/YefM antitoxin family.</text>
</comment>
<evidence type="ECO:0000313" key="4">
    <source>
        <dbReference type="Proteomes" id="UP000034160"/>
    </source>
</evidence>
<sequence length="89" mass="10182">MIQQLINDQKFINVQGAQAGLTRLFDDADKTGTFYTVLKNDKPLGVLMSKKRWDSLTEDLEAMSSLNYKMRIAKSRKSKRVSASEIRKL</sequence>
<gene>
    <name evidence="3" type="ORF">UU93_C0010G0020</name>
</gene>
<dbReference type="Gene3D" id="3.40.1620.10">
    <property type="entry name" value="YefM-like domain"/>
    <property type="match status" value="1"/>
</dbReference>
<dbReference type="STRING" id="1618356.UU93_C0010G0020"/>
<name>A0A0G1ADD5_9BACT</name>
<dbReference type="Proteomes" id="UP000034160">
    <property type="component" value="Unassembled WGS sequence"/>
</dbReference>
<dbReference type="AlphaFoldDB" id="A0A0G1ADD5"/>